<dbReference type="OrthoDB" id="676308at2"/>
<feature type="chain" id="PRO_5011704012" evidence="1">
    <location>
        <begin position="20"/>
        <end position="132"/>
    </location>
</feature>
<reference evidence="3" key="1">
    <citation type="submission" date="2016-10" db="EMBL/GenBank/DDBJ databases">
        <authorList>
            <person name="Varghese N."/>
            <person name="Submissions S."/>
        </authorList>
    </citation>
    <scope>NUCLEOTIDE SEQUENCE [LARGE SCALE GENOMIC DNA]</scope>
    <source>
        <strain evidence="3">DSM 3695</strain>
    </source>
</reference>
<evidence type="ECO:0000313" key="3">
    <source>
        <dbReference type="Proteomes" id="UP000199310"/>
    </source>
</evidence>
<protein>
    <submittedName>
        <fullName evidence="2">Uncharacterized protein</fullName>
    </submittedName>
</protein>
<dbReference type="RefSeq" id="WP_143059251.1">
    <property type="nucleotide sequence ID" value="NZ_FOJG01000002.1"/>
</dbReference>
<keyword evidence="3" id="KW-1185">Reference proteome</keyword>
<evidence type="ECO:0000256" key="1">
    <source>
        <dbReference type="SAM" id="SignalP"/>
    </source>
</evidence>
<dbReference type="EMBL" id="FOJG01000002">
    <property type="protein sequence ID" value="SEW51748.1"/>
    <property type="molecule type" value="Genomic_DNA"/>
</dbReference>
<evidence type="ECO:0000313" key="2">
    <source>
        <dbReference type="EMBL" id="SEW51748.1"/>
    </source>
</evidence>
<gene>
    <name evidence="2" type="ORF">SAMN04488122_4482</name>
</gene>
<dbReference type="Proteomes" id="UP000199310">
    <property type="component" value="Unassembled WGS sequence"/>
</dbReference>
<organism evidence="2 3">
    <name type="scientific">Chitinophaga arvensicola</name>
    <dbReference type="NCBI Taxonomy" id="29529"/>
    <lineage>
        <taxon>Bacteria</taxon>
        <taxon>Pseudomonadati</taxon>
        <taxon>Bacteroidota</taxon>
        <taxon>Chitinophagia</taxon>
        <taxon>Chitinophagales</taxon>
        <taxon>Chitinophagaceae</taxon>
        <taxon>Chitinophaga</taxon>
    </lineage>
</organism>
<dbReference type="InterPro" id="IPR058060">
    <property type="entry name" value="HYC_CC_PP"/>
</dbReference>
<dbReference type="STRING" id="29529.SAMN04488122_4482"/>
<keyword evidence="1" id="KW-0732">Signal</keyword>
<accession>A0A1I0S7K8</accession>
<sequence>MKKIFALILGILYMGASTGATFHMHYCMDKLTEVQLWHEDSKKCDQCTAGHSDSCRKKCCKDQHKTVKLEKDQHATENLISFMQQATAVIPVSWATFSPGYVVSLVEAFPVSHAPPRSSKVAPHILHCSFLI</sequence>
<proteinExistence type="predicted"/>
<dbReference type="AlphaFoldDB" id="A0A1I0S7K8"/>
<name>A0A1I0S7K8_9BACT</name>
<feature type="signal peptide" evidence="1">
    <location>
        <begin position="1"/>
        <end position="19"/>
    </location>
</feature>
<dbReference type="NCBIfam" id="NF047658">
    <property type="entry name" value="HYC_CC_PP"/>
    <property type="match status" value="1"/>
</dbReference>
<dbReference type="InterPro" id="IPR058512">
    <property type="entry name" value="DUF8199"/>
</dbReference>
<dbReference type="Pfam" id="PF26622">
    <property type="entry name" value="DUF8199"/>
    <property type="match status" value="1"/>
</dbReference>